<dbReference type="STRING" id="1796497.GCE9029_02096"/>
<organism evidence="3 4">
    <name type="scientific">Grimontia celer</name>
    <dbReference type="NCBI Taxonomy" id="1796497"/>
    <lineage>
        <taxon>Bacteria</taxon>
        <taxon>Pseudomonadati</taxon>
        <taxon>Pseudomonadota</taxon>
        <taxon>Gammaproteobacteria</taxon>
        <taxon>Vibrionales</taxon>
        <taxon>Vibrionaceae</taxon>
        <taxon>Grimontia</taxon>
    </lineage>
</organism>
<dbReference type="Proteomes" id="UP000071641">
    <property type="component" value="Unassembled WGS sequence"/>
</dbReference>
<accession>A0A128F253</accession>
<feature type="chain" id="PRO_5007281881" description="ASP external chaperone domain-containing protein" evidence="1">
    <location>
        <begin position="20"/>
        <end position="150"/>
    </location>
</feature>
<evidence type="ECO:0000259" key="2">
    <source>
        <dbReference type="Pfam" id="PF18492"/>
    </source>
</evidence>
<name>A0A128F253_9GAMM</name>
<keyword evidence="4" id="KW-1185">Reference proteome</keyword>
<evidence type="ECO:0000256" key="1">
    <source>
        <dbReference type="SAM" id="SignalP"/>
    </source>
</evidence>
<protein>
    <recommendedName>
        <fullName evidence="2">ASP external chaperone domain-containing protein</fullName>
    </recommendedName>
</protein>
<dbReference type="RefSeq" id="WP_062663211.1">
    <property type="nucleotide sequence ID" value="NZ_FIZX01000002.1"/>
</dbReference>
<gene>
    <name evidence="3" type="ORF">GCE9029_02096</name>
</gene>
<evidence type="ECO:0000313" key="4">
    <source>
        <dbReference type="Proteomes" id="UP000071641"/>
    </source>
</evidence>
<feature type="domain" description="ASP external chaperone" evidence="2">
    <location>
        <begin position="33"/>
        <end position="149"/>
    </location>
</feature>
<dbReference type="AlphaFoldDB" id="A0A128F253"/>
<dbReference type="OrthoDB" id="5916936at2"/>
<sequence>MKLKTILLSSALLSAPVMATGELAELAVATPQGEAVVINGKTFYKDAPQAFSLLRFFGLEDAPKVYAGETLTDATGLVSHKTSGLILVKADKTTAESLAKENDLSLVSSAGGIAVLKATSGAELTELISNLEAQGLRAQLEVFSEMKKPE</sequence>
<proteinExistence type="predicted"/>
<keyword evidence="1" id="KW-0732">Signal</keyword>
<reference evidence="4" key="1">
    <citation type="submission" date="2016-02" db="EMBL/GenBank/DDBJ databases">
        <authorList>
            <person name="Rodrigo-Torres Lidia"/>
            <person name="Arahal R.David."/>
        </authorList>
    </citation>
    <scope>NUCLEOTIDE SEQUENCE [LARGE SCALE GENOMIC DNA]</scope>
    <source>
        <strain evidence="4">CECT 9029</strain>
    </source>
</reference>
<dbReference type="Pfam" id="PF18492">
    <property type="entry name" value="ORF_2_N"/>
    <property type="match status" value="1"/>
</dbReference>
<dbReference type="InterPro" id="IPR040536">
    <property type="entry name" value="ASPCH"/>
</dbReference>
<dbReference type="EMBL" id="FIZX01000002">
    <property type="protein sequence ID" value="CZF80615.1"/>
    <property type="molecule type" value="Genomic_DNA"/>
</dbReference>
<evidence type="ECO:0000313" key="3">
    <source>
        <dbReference type="EMBL" id="CZF80615.1"/>
    </source>
</evidence>
<feature type="signal peptide" evidence="1">
    <location>
        <begin position="1"/>
        <end position="19"/>
    </location>
</feature>